<evidence type="ECO:0000313" key="4">
    <source>
        <dbReference type="Proteomes" id="UP000297318"/>
    </source>
</evidence>
<dbReference type="PANTHER" id="PTHR39428:SF3">
    <property type="entry name" value="DEAZAFLAVIN-DEPENDENT NITROREDUCTASE"/>
    <property type="match status" value="1"/>
</dbReference>
<proteinExistence type="inferred from homology"/>
<dbReference type="InterPro" id="IPR012349">
    <property type="entry name" value="Split_barrel_FMN-bd"/>
</dbReference>
<dbReference type="InterPro" id="IPR004378">
    <property type="entry name" value="F420H2_quin_Rdtase"/>
</dbReference>
<dbReference type="Pfam" id="PF04075">
    <property type="entry name" value="F420H2_quin_red"/>
    <property type="match status" value="1"/>
</dbReference>
<dbReference type="Gene3D" id="2.30.110.10">
    <property type="entry name" value="Electron Transport, Fmn-binding Protein, Chain A"/>
    <property type="match status" value="1"/>
</dbReference>
<keyword evidence="4" id="KW-1185">Reference proteome</keyword>
<dbReference type="EMBL" id="RHPJ01000002">
    <property type="protein sequence ID" value="TGO05352.1"/>
    <property type="molecule type" value="Genomic_DNA"/>
</dbReference>
<comment type="catalytic activity">
    <reaction evidence="2">
        <text>oxidized coenzyme F420-(gamma-L-Glu)(n) + a quinol + H(+) = reduced coenzyme F420-(gamma-L-Glu)(n) + a quinone</text>
        <dbReference type="Rhea" id="RHEA:39663"/>
        <dbReference type="Rhea" id="RHEA-COMP:12939"/>
        <dbReference type="Rhea" id="RHEA-COMP:14378"/>
        <dbReference type="ChEBI" id="CHEBI:15378"/>
        <dbReference type="ChEBI" id="CHEBI:24646"/>
        <dbReference type="ChEBI" id="CHEBI:132124"/>
        <dbReference type="ChEBI" id="CHEBI:133980"/>
        <dbReference type="ChEBI" id="CHEBI:139511"/>
    </reaction>
</comment>
<evidence type="ECO:0000313" key="3">
    <source>
        <dbReference type="EMBL" id="TGO05352.1"/>
    </source>
</evidence>
<dbReference type="GO" id="GO:0005886">
    <property type="term" value="C:plasma membrane"/>
    <property type="evidence" value="ECO:0007669"/>
    <property type="project" value="TreeGrafter"/>
</dbReference>
<dbReference type="GO" id="GO:0016491">
    <property type="term" value="F:oxidoreductase activity"/>
    <property type="evidence" value="ECO:0007669"/>
    <property type="project" value="InterPro"/>
</dbReference>
<gene>
    <name evidence="3" type="ORF">SERN_1356</name>
</gene>
<dbReference type="PANTHER" id="PTHR39428">
    <property type="entry name" value="F420H(2)-DEPENDENT QUINONE REDUCTASE RV1261C"/>
    <property type="match status" value="1"/>
</dbReference>
<dbReference type="GO" id="GO:0070967">
    <property type="term" value="F:coenzyme F420 binding"/>
    <property type="evidence" value="ECO:0007669"/>
    <property type="project" value="TreeGrafter"/>
</dbReference>
<reference evidence="3 4" key="1">
    <citation type="submission" date="2018-11" db="EMBL/GenBank/DDBJ databases">
        <title>Complete genome sequencing of the Actinobacteria Serinibacter sp. K3-2.</title>
        <authorList>
            <person name="Rakitin A.L."/>
            <person name="Beletsky A.V."/>
            <person name="Mardanov A.V."/>
            <person name="Ravin N.V."/>
            <person name="Gromova A.S."/>
            <person name="Filippova S.N."/>
            <person name="Gal'Chenko V.F."/>
        </authorList>
    </citation>
    <scope>NUCLEOTIDE SEQUENCE [LARGE SCALE GENOMIC DNA]</scope>
    <source>
        <strain evidence="3 4">K3-2</strain>
    </source>
</reference>
<protein>
    <submittedName>
        <fullName evidence="3">AclJ</fullName>
    </submittedName>
</protein>
<evidence type="ECO:0000256" key="1">
    <source>
        <dbReference type="ARBA" id="ARBA00008710"/>
    </source>
</evidence>
<dbReference type="Proteomes" id="UP000297318">
    <property type="component" value="Unassembled WGS sequence"/>
</dbReference>
<organism evidence="3 4">
    <name type="scientific">Serinibacter arcticus</name>
    <dbReference type="NCBI Taxonomy" id="1655435"/>
    <lineage>
        <taxon>Bacteria</taxon>
        <taxon>Bacillati</taxon>
        <taxon>Actinomycetota</taxon>
        <taxon>Actinomycetes</taxon>
        <taxon>Micrococcales</taxon>
        <taxon>Beutenbergiaceae</taxon>
        <taxon>Serinibacter</taxon>
    </lineage>
</organism>
<evidence type="ECO:0000256" key="2">
    <source>
        <dbReference type="ARBA" id="ARBA00049106"/>
    </source>
</evidence>
<dbReference type="NCBIfam" id="TIGR00026">
    <property type="entry name" value="hi_GC_TIGR00026"/>
    <property type="match status" value="1"/>
</dbReference>
<name>A0A4Z1E3L0_9MICO</name>
<comment type="similarity">
    <text evidence="1">Belongs to the F420H(2)-dependent quinone reductase family.</text>
</comment>
<comment type="caution">
    <text evidence="3">The sequence shown here is derived from an EMBL/GenBank/DDBJ whole genome shotgun (WGS) entry which is preliminary data.</text>
</comment>
<sequence length="162" mass="17923">MPLHAEYAPSTSDWAREQAELIESSGGTEGTEMRGMKVILLTTLGAKSGKLRKTVLMRVEHDGAYAVVASLGGAPQHPQWYFNILAQPVVELQDGTDRRDYLAREVTGEEKAAWWERSVAAYPDYADYQEKTEREIPVFVLEPTEPTDVYADGHDGGASHQG</sequence>
<dbReference type="RefSeq" id="WP_135849366.1">
    <property type="nucleotide sequence ID" value="NZ_RHPJ01000002.1"/>
</dbReference>
<dbReference type="AlphaFoldDB" id="A0A4Z1E3L0"/>
<dbReference type="OrthoDB" id="8225825at2"/>
<accession>A0A4Z1E3L0</accession>